<feature type="domain" description="Nucleoside phosphorylase" evidence="1">
    <location>
        <begin position="33"/>
        <end position="199"/>
    </location>
</feature>
<dbReference type="EMBL" id="DSXR01000075">
    <property type="protein sequence ID" value="HGS87438.1"/>
    <property type="molecule type" value="Genomic_DNA"/>
</dbReference>
<comment type="caution">
    <text evidence="2">The sequence shown here is derived from an EMBL/GenBank/DDBJ whole genome shotgun (WGS) entry which is preliminary data.</text>
</comment>
<dbReference type="PANTHER" id="PTHR46832">
    <property type="entry name" value="5'-METHYLTHIOADENOSINE/S-ADENOSYLHOMOCYSTEINE NUCLEOSIDASE"/>
    <property type="match status" value="1"/>
</dbReference>
<dbReference type="AlphaFoldDB" id="A0A7C4KZU9"/>
<accession>A0A7C4KZU9</accession>
<dbReference type="InterPro" id="IPR035994">
    <property type="entry name" value="Nucleoside_phosphorylase_sf"/>
</dbReference>
<dbReference type="Pfam" id="PF01048">
    <property type="entry name" value="PNP_UDP_1"/>
    <property type="match status" value="1"/>
</dbReference>
<dbReference type="GO" id="GO:0009116">
    <property type="term" value="P:nucleoside metabolic process"/>
    <property type="evidence" value="ECO:0007669"/>
    <property type="project" value="InterPro"/>
</dbReference>
<dbReference type="GO" id="GO:0019284">
    <property type="term" value="P:L-methionine salvage from S-adenosylmethionine"/>
    <property type="evidence" value="ECO:0007669"/>
    <property type="project" value="TreeGrafter"/>
</dbReference>
<reference evidence="2" key="1">
    <citation type="journal article" date="2020" name="mSystems">
        <title>Genome- and Community-Level Interaction Insights into Carbon Utilization and Element Cycling Functions of Hydrothermarchaeota in Hydrothermal Sediment.</title>
        <authorList>
            <person name="Zhou Z."/>
            <person name="Liu Y."/>
            <person name="Xu W."/>
            <person name="Pan J."/>
            <person name="Luo Z.H."/>
            <person name="Li M."/>
        </authorList>
    </citation>
    <scope>NUCLEOTIDE SEQUENCE [LARGE SCALE GENOMIC DNA]</scope>
    <source>
        <strain evidence="2">SpSt-556</strain>
    </source>
</reference>
<dbReference type="GO" id="GO:0008782">
    <property type="term" value="F:adenosylhomocysteine nucleosidase activity"/>
    <property type="evidence" value="ECO:0007669"/>
    <property type="project" value="TreeGrafter"/>
</dbReference>
<dbReference type="InterPro" id="IPR000845">
    <property type="entry name" value="Nucleoside_phosphorylase_d"/>
</dbReference>
<evidence type="ECO:0000313" key="2">
    <source>
        <dbReference type="EMBL" id="HGS87438.1"/>
    </source>
</evidence>
<dbReference type="PANTHER" id="PTHR46832:SF1">
    <property type="entry name" value="5'-METHYLTHIOADENOSINE_S-ADENOSYLHOMOCYSTEINE NUCLEOSIDASE"/>
    <property type="match status" value="1"/>
</dbReference>
<name>A0A7C4KZU9_9CHLR</name>
<evidence type="ECO:0000259" key="1">
    <source>
        <dbReference type="Pfam" id="PF01048"/>
    </source>
</evidence>
<organism evidence="2">
    <name type="scientific">Bellilinea caldifistulae</name>
    <dbReference type="NCBI Taxonomy" id="360411"/>
    <lineage>
        <taxon>Bacteria</taxon>
        <taxon>Bacillati</taxon>
        <taxon>Chloroflexota</taxon>
        <taxon>Anaerolineae</taxon>
        <taxon>Anaerolineales</taxon>
        <taxon>Anaerolineaceae</taxon>
        <taxon>Bellilinea</taxon>
    </lineage>
</organism>
<dbReference type="GO" id="GO:0005829">
    <property type="term" value="C:cytosol"/>
    <property type="evidence" value="ECO:0007669"/>
    <property type="project" value="TreeGrafter"/>
</dbReference>
<dbReference type="SUPFAM" id="SSF53167">
    <property type="entry name" value="Purine and uridine phosphorylases"/>
    <property type="match status" value="1"/>
</dbReference>
<protein>
    <recommendedName>
        <fullName evidence="1">Nucleoside phosphorylase domain-containing protein</fullName>
    </recommendedName>
</protein>
<sequence>MDSFIWGVVIISANEEWKALDPHLRGMNHRSYPLGTFVEGVIANRPLIILHGGWGKTAAAASTQYAIQRWQPKLVINLGTCGGFSGRIERGEIVLAEETWMYDIEERMSDSWEALEAYHIRLNLDWLTQPYPQAVHRAALLSADRDLDPSQIPGLIAQFNGIAGDWESGAIAWVAQRNQTPCLILRGVTDLVDNSDGEAYGRWDVFAQATQRVMNDLWRHLPAWLSCCQLS</sequence>
<proteinExistence type="predicted"/>
<dbReference type="Gene3D" id="3.40.50.1580">
    <property type="entry name" value="Nucleoside phosphorylase domain"/>
    <property type="match status" value="1"/>
</dbReference>
<gene>
    <name evidence="2" type="ORF">ENT17_07445</name>
</gene>
<dbReference type="GO" id="GO:0008930">
    <property type="term" value="F:methylthioadenosine nucleosidase activity"/>
    <property type="evidence" value="ECO:0007669"/>
    <property type="project" value="TreeGrafter"/>
</dbReference>
<dbReference type="CDD" id="cd09008">
    <property type="entry name" value="MTAN"/>
    <property type="match status" value="1"/>
</dbReference>